<evidence type="ECO:0000256" key="14">
    <source>
        <dbReference type="ARBA" id="ARBA00046724"/>
    </source>
</evidence>
<organism evidence="19 20">
    <name type="scientific">Willisornis vidua</name>
    <name type="common">Xingu scale-backed antbird</name>
    <dbReference type="NCBI Taxonomy" id="1566151"/>
    <lineage>
        <taxon>Eukaryota</taxon>
        <taxon>Metazoa</taxon>
        <taxon>Chordata</taxon>
        <taxon>Craniata</taxon>
        <taxon>Vertebrata</taxon>
        <taxon>Euteleostomi</taxon>
        <taxon>Archelosauria</taxon>
        <taxon>Archosauria</taxon>
        <taxon>Dinosauria</taxon>
        <taxon>Saurischia</taxon>
        <taxon>Theropoda</taxon>
        <taxon>Coelurosauria</taxon>
        <taxon>Aves</taxon>
        <taxon>Neognathae</taxon>
        <taxon>Neoaves</taxon>
        <taxon>Telluraves</taxon>
        <taxon>Australaves</taxon>
        <taxon>Passeriformes</taxon>
        <taxon>Thamnophilidae</taxon>
        <taxon>Willisornis</taxon>
    </lineage>
</organism>
<dbReference type="SUPFAM" id="SSF49265">
    <property type="entry name" value="Fibronectin type III"/>
    <property type="match status" value="3"/>
</dbReference>
<evidence type="ECO:0000256" key="11">
    <source>
        <dbReference type="ARBA" id="ARBA00023170"/>
    </source>
</evidence>
<comment type="subunit">
    <text evidence="14">Present as a mixture of monomers and dimers. The phosphorylated receptor binds a number of SH2 domain-containing proteins such as JAK2, STAT3, PTPN11, and SOCS3. Interaction with SOCS3 inhibits JAK/STAT signaling and MAPK cascade.</text>
</comment>
<keyword evidence="10" id="KW-1015">Disulfide bond</keyword>
<evidence type="ECO:0000313" key="20">
    <source>
        <dbReference type="Proteomes" id="UP001145742"/>
    </source>
</evidence>
<dbReference type="PANTHER" id="PTHR48423:SF2">
    <property type="entry name" value="INTERLEUKIN-12 RECEPTOR SUBUNIT BETA-2"/>
    <property type="match status" value="1"/>
</dbReference>
<feature type="region of interest" description="Disordered" evidence="15">
    <location>
        <begin position="623"/>
        <end position="646"/>
    </location>
</feature>
<evidence type="ECO:0000256" key="13">
    <source>
        <dbReference type="ARBA" id="ARBA00031601"/>
    </source>
</evidence>
<dbReference type="InterPro" id="IPR036116">
    <property type="entry name" value="FN3_sf"/>
</dbReference>
<evidence type="ECO:0000256" key="12">
    <source>
        <dbReference type="ARBA" id="ARBA00023180"/>
    </source>
</evidence>
<feature type="signal peptide" evidence="17">
    <location>
        <begin position="1"/>
        <end position="22"/>
    </location>
</feature>
<comment type="similarity">
    <text evidence="3">Belongs to the type I cytokine receptor family. Type 2 subfamily.</text>
</comment>
<keyword evidence="11 19" id="KW-0675">Receptor</keyword>
<keyword evidence="9 16" id="KW-0472">Membrane</keyword>
<dbReference type="CDD" id="cd00063">
    <property type="entry name" value="FN3"/>
    <property type="match status" value="1"/>
</dbReference>
<evidence type="ECO:0000256" key="1">
    <source>
        <dbReference type="ARBA" id="ARBA00004187"/>
    </source>
</evidence>
<dbReference type="EMBL" id="WHWB01032607">
    <property type="protein sequence ID" value="KAJ7424874.1"/>
    <property type="molecule type" value="Genomic_DNA"/>
</dbReference>
<protein>
    <recommendedName>
        <fullName evidence="4">Leptin receptor</fullName>
    </recommendedName>
    <alternativeName>
        <fullName evidence="13">OB receptor</fullName>
    </alternativeName>
</protein>
<feature type="chain" id="PRO_5046461840" description="Leptin receptor" evidence="17">
    <location>
        <begin position="23"/>
        <end position="797"/>
    </location>
</feature>
<dbReference type="InterPro" id="IPR013783">
    <property type="entry name" value="Ig-like_fold"/>
</dbReference>
<dbReference type="InterPro" id="IPR003961">
    <property type="entry name" value="FN3_dom"/>
</dbReference>
<dbReference type="Pfam" id="PF00041">
    <property type="entry name" value="fn3"/>
    <property type="match status" value="1"/>
</dbReference>
<dbReference type="InterPro" id="IPR052672">
    <property type="entry name" value="Type1_Cytokine_Rcpt_Type2"/>
</dbReference>
<feature type="transmembrane region" description="Helical" evidence="16">
    <location>
        <begin position="535"/>
        <end position="555"/>
    </location>
</feature>
<evidence type="ECO:0000256" key="2">
    <source>
        <dbReference type="ARBA" id="ARBA00004479"/>
    </source>
</evidence>
<dbReference type="PROSITE" id="PS50853">
    <property type="entry name" value="FN3"/>
    <property type="match status" value="2"/>
</dbReference>
<reference evidence="19" key="1">
    <citation type="submission" date="2019-10" db="EMBL/GenBank/DDBJ databases">
        <authorList>
            <person name="Soares A.E.R."/>
            <person name="Aleixo A."/>
            <person name="Schneider P."/>
            <person name="Miyaki C.Y."/>
            <person name="Schneider M.P."/>
            <person name="Mello C."/>
            <person name="Vasconcelos A.T.R."/>
        </authorList>
    </citation>
    <scope>NUCLEOTIDE SEQUENCE</scope>
    <source>
        <tissue evidence="19">Muscle</tissue>
    </source>
</reference>
<sequence length="797" mass="87285">MAGSRQALLLHVLLCCLGQGAANIKCSGHVWVDPAPVVLMGSNISINCFSTLGCPSAQLTILLNYSRAEEPLQPLNRSAVQLRLRQFREPFATIACFSHCPRTARDQLVCGAELRAGYPPDPPGNLSCAIAEGSELLQCRWDAGRPPHLPTHRTLHLRRVVAEDEEEEEEEEKVFPADSPVPLSALHNRSCYLVSVQARNVLGTARSAPRLLSLQEIVIPTLPLIAGAETTETSPPTTTTRWRSRTQLENVHCEERHRATGTSAWHVEVWDGAKDGPCWQHNLQSDTQYLFQVRCRLNTTNSPWSAWSPPFLYTTPEAAPAAAPDVWRRLGPALPGGGHEVTVLIKPLRSRDARGRILRYAVAAETPGGPAGLCNTSRTECTVLVPPGAHTLLVTAHNAKGVSSPASIALSRGASSQEAFPAPEAVQVKPENQSRVLVHWQPPQHSQRAPLWFIVEWVSTSQYRQEEQYFWKKVPSQETHTYIQEEAVPGGHLNVSVYAVYPGGVSTPSAAQVPPEEPLLGSIHREIPHDDDTRVFLALGISMVTLSVVFAVLMFKKSVRKRIKGTVVQLLPEWLFEEFPHMENSRVVKSLQAKGEFMSDGFQEPFLATGDPTVLEVQEVPAQEELRSAATPGEPSREVPEDRQHPGAVVAAGTRIPEQSSDYKPQISNGNALGYVAANLYQAQPPSAPPEPELSIFGDYTSSIPHLWDGEGGTSHLCLLEKINLILSSSHSGQSQGFVPVQGAHGSLLESPWGQRPPSSDQEQMLVPKELLSCMRSMNRESGEMKPYFPQSTGGLF</sequence>
<evidence type="ECO:0000256" key="7">
    <source>
        <dbReference type="ARBA" id="ARBA00022737"/>
    </source>
</evidence>
<evidence type="ECO:0000256" key="6">
    <source>
        <dbReference type="ARBA" id="ARBA00022729"/>
    </source>
</evidence>
<evidence type="ECO:0000256" key="10">
    <source>
        <dbReference type="ARBA" id="ARBA00023157"/>
    </source>
</evidence>
<accession>A0ABQ9DM68</accession>
<dbReference type="InterPro" id="IPR003531">
    <property type="entry name" value="Hempt_rcpt_S_F1_CS"/>
</dbReference>
<name>A0ABQ9DM68_9PASS</name>
<comment type="caution">
    <text evidence="19">The sequence shown here is derived from an EMBL/GenBank/DDBJ whole genome shotgun (WGS) entry which is preliminary data.</text>
</comment>
<dbReference type="Proteomes" id="UP001145742">
    <property type="component" value="Unassembled WGS sequence"/>
</dbReference>
<dbReference type="Gene3D" id="2.60.40.10">
    <property type="entry name" value="Immunoglobulins"/>
    <property type="match status" value="4"/>
</dbReference>
<dbReference type="PANTHER" id="PTHR48423">
    <property type="entry name" value="INTERLEUKIN-27 RECEPTOR SUBUNIT ALPHA"/>
    <property type="match status" value="1"/>
</dbReference>
<evidence type="ECO:0000256" key="5">
    <source>
        <dbReference type="ARBA" id="ARBA00022692"/>
    </source>
</evidence>
<keyword evidence="8 16" id="KW-1133">Transmembrane helix</keyword>
<feature type="domain" description="Fibronectin type-III" evidence="18">
    <location>
        <begin position="422"/>
        <end position="516"/>
    </location>
</feature>
<comment type="subcellular location">
    <subcellularLocation>
        <location evidence="1">Basolateral cell membrane</location>
    </subcellularLocation>
    <subcellularLocation>
        <location evidence="2">Membrane</location>
        <topology evidence="2">Single-pass type I membrane protein</topology>
    </subcellularLocation>
</comment>
<evidence type="ECO:0000256" key="3">
    <source>
        <dbReference type="ARBA" id="ARBA00008921"/>
    </source>
</evidence>
<evidence type="ECO:0000256" key="8">
    <source>
        <dbReference type="ARBA" id="ARBA00022989"/>
    </source>
</evidence>
<keyword evidence="6 17" id="KW-0732">Signal</keyword>
<dbReference type="PROSITE" id="PS01353">
    <property type="entry name" value="HEMATOPO_REC_L_F2"/>
    <property type="match status" value="1"/>
</dbReference>
<gene>
    <name evidence="19" type="primary">IL23R</name>
    <name evidence="19" type="ORF">WISP_26236</name>
</gene>
<dbReference type="InterPro" id="IPR003529">
    <property type="entry name" value="Hematopoietin_rcpt_Gp130_CS"/>
</dbReference>
<dbReference type="SMART" id="SM00060">
    <property type="entry name" value="FN3"/>
    <property type="match status" value="3"/>
</dbReference>
<evidence type="ECO:0000256" key="17">
    <source>
        <dbReference type="SAM" id="SignalP"/>
    </source>
</evidence>
<keyword evidence="5 16" id="KW-0812">Transmembrane</keyword>
<evidence type="ECO:0000256" key="15">
    <source>
        <dbReference type="SAM" id="MobiDB-lite"/>
    </source>
</evidence>
<evidence type="ECO:0000256" key="16">
    <source>
        <dbReference type="SAM" id="Phobius"/>
    </source>
</evidence>
<evidence type="ECO:0000256" key="4">
    <source>
        <dbReference type="ARBA" id="ARBA00019169"/>
    </source>
</evidence>
<evidence type="ECO:0000256" key="9">
    <source>
        <dbReference type="ARBA" id="ARBA00023136"/>
    </source>
</evidence>
<feature type="domain" description="Fibronectin type-III" evidence="18">
    <location>
        <begin position="122"/>
        <end position="224"/>
    </location>
</feature>
<dbReference type="PROSITE" id="PS01355">
    <property type="entry name" value="HEMATOPO_REC_S_F1"/>
    <property type="match status" value="1"/>
</dbReference>
<feature type="compositionally biased region" description="Basic and acidic residues" evidence="15">
    <location>
        <begin position="635"/>
        <end position="645"/>
    </location>
</feature>
<keyword evidence="7" id="KW-0677">Repeat</keyword>
<evidence type="ECO:0000313" key="19">
    <source>
        <dbReference type="EMBL" id="KAJ7424874.1"/>
    </source>
</evidence>
<keyword evidence="20" id="KW-1185">Reference proteome</keyword>
<evidence type="ECO:0000259" key="18">
    <source>
        <dbReference type="PROSITE" id="PS50853"/>
    </source>
</evidence>
<proteinExistence type="inferred from homology"/>
<keyword evidence="12" id="KW-0325">Glycoprotein</keyword>